<accession>A0A1H2GNQ5</accession>
<protein>
    <submittedName>
        <fullName evidence="1">Uncharacterized protein</fullName>
    </submittedName>
</protein>
<evidence type="ECO:0000313" key="2">
    <source>
        <dbReference type="Proteomes" id="UP000243232"/>
    </source>
</evidence>
<keyword evidence="2" id="KW-1185">Reference proteome</keyword>
<dbReference type="Proteomes" id="UP000243232">
    <property type="component" value="Chromosome I"/>
</dbReference>
<sequence>MNEELIVNLWAIFDGSTGFIYGLAGKVYKASGTESQKLDILKSLAATDYATAKRYKLPDRFVVDHIGVGSVSGLAPLDAVFMPSAGLFESIFQNLEQELPPMPSFSGEGCTQIRQVIPQDPLCVTTVLYEDEVGNIRAIISDEDREWVMQQEDRIHGSDAR</sequence>
<proteinExistence type="predicted"/>
<organism evidence="1 2">
    <name type="scientific">Pseudomonas pohangensis</name>
    <dbReference type="NCBI Taxonomy" id="364197"/>
    <lineage>
        <taxon>Bacteria</taxon>
        <taxon>Pseudomonadati</taxon>
        <taxon>Pseudomonadota</taxon>
        <taxon>Gammaproteobacteria</taxon>
        <taxon>Pseudomonadales</taxon>
        <taxon>Pseudomonadaceae</taxon>
        <taxon>Pseudomonas</taxon>
    </lineage>
</organism>
<gene>
    <name evidence="1" type="ORF">SAMN05216296_2420</name>
</gene>
<dbReference type="EMBL" id="LT629785">
    <property type="protein sequence ID" value="SDU21099.1"/>
    <property type="molecule type" value="Genomic_DNA"/>
</dbReference>
<dbReference type="AlphaFoldDB" id="A0A1H2GNQ5"/>
<name>A0A1H2GNQ5_9PSED</name>
<dbReference type="OrthoDB" id="4775342at2"/>
<reference evidence="2" key="1">
    <citation type="submission" date="2016-10" db="EMBL/GenBank/DDBJ databases">
        <authorList>
            <person name="Varghese N."/>
            <person name="Submissions S."/>
        </authorList>
    </citation>
    <scope>NUCLEOTIDE SEQUENCE [LARGE SCALE GENOMIC DNA]</scope>
    <source>
        <strain evidence="2">DSM 17875</strain>
    </source>
</reference>
<evidence type="ECO:0000313" key="1">
    <source>
        <dbReference type="EMBL" id="SDU21099.1"/>
    </source>
</evidence>
<dbReference type="RefSeq" id="WP_090195568.1">
    <property type="nucleotide sequence ID" value="NZ_LT629785.1"/>
</dbReference>